<dbReference type="EMBL" id="MU004183">
    <property type="protein sequence ID" value="KAF2500702.1"/>
    <property type="molecule type" value="Genomic_DNA"/>
</dbReference>
<feature type="compositionally biased region" description="Basic and acidic residues" evidence="1">
    <location>
        <begin position="415"/>
        <end position="427"/>
    </location>
</feature>
<dbReference type="OrthoDB" id="5398515at2759"/>
<evidence type="ECO:0000256" key="1">
    <source>
        <dbReference type="SAM" id="MobiDB-lite"/>
    </source>
</evidence>
<dbReference type="AlphaFoldDB" id="A0A6A6R8H5"/>
<protein>
    <submittedName>
        <fullName evidence="2">Uncharacterized protein</fullName>
    </submittedName>
</protein>
<dbReference type="Proteomes" id="UP000799750">
    <property type="component" value="Unassembled WGS sequence"/>
</dbReference>
<feature type="compositionally biased region" description="Polar residues" evidence="1">
    <location>
        <begin position="59"/>
        <end position="92"/>
    </location>
</feature>
<feature type="region of interest" description="Disordered" evidence="1">
    <location>
        <begin position="1"/>
        <end position="108"/>
    </location>
</feature>
<gene>
    <name evidence="2" type="ORF">BU16DRAFT_479300</name>
</gene>
<feature type="region of interest" description="Disordered" evidence="1">
    <location>
        <begin position="330"/>
        <end position="483"/>
    </location>
</feature>
<evidence type="ECO:0000313" key="3">
    <source>
        <dbReference type="Proteomes" id="UP000799750"/>
    </source>
</evidence>
<feature type="region of interest" description="Disordered" evidence="1">
    <location>
        <begin position="142"/>
        <end position="164"/>
    </location>
</feature>
<organism evidence="2 3">
    <name type="scientific">Lophium mytilinum</name>
    <dbReference type="NCBI Taxonomy" id="390894"/>
    <lineage>
        <taxon>Eukaryota</taxon>
        <taxon>Fungi</taxon>
        <taxon>Dikarya</taxon>
        <taxon>Ascomycota</taxon>
        <taxon>Pezizomycotina</taxon>
        <taxon>Dothideomycetes</taxon>
        <taxon>Pleosporomycetidae</taxon>
        <taxon>Mytilinidiales</taxon>
        <taxon>Mytilinidiaceae</taxon>
        <taxon>Lophium</taxon>
    </lineage>
</organism>
<sequence>MASTPPPRSRVHTPPTPLHGARYDAYEPYSPRRSTRVAAQRKPFLSSDSTPPKVHRSVRASTPTGSRKQTAGTSNQTLSQTFSPPASPSSPIVHSAIKSPRSMPRRRVNNGLRNHHELHFSDSDDMPSGEVSTTNHLSILDSRGMLPTPAKTPRKRNVQDSAIASTARVLFPSRPSTIEDAMPTPRKSRKGRKNAFTLQSFAEGDDEDEEKIEIYTDTRERIPSLDPDEDNPFITRSKNGKSRASASIAAPEPKRRKISPSEQARVRKMEEKARNNEGMIYVFRGRKLFRKFDDASVSSGSDNETNLASTTVVRRQIGAAAARPFTRSTIQPRLLFPNEEQRREREAAQLAEEEATTDIEAPVPIPSSTRKGKGRANHEASTPVKLHFSPETPPSTGRVRRTRQTDVVIEEPEEHMEIDAHSGEEVRTPVLPQQKGKGKKTSPFDSWQRVKSAARTVSGRGAKREGDVLEGNGKRVRSSAPGI</sequence>
<name>A0A6A6R8H5_9PEZI</name>
<accession>A0A6A6R8H5</accession>
<keyword evidence="3" id="KW-1185">Reference proteome</keyword>
<feature type="region of interest" description="Disordered" evidence="1">
    <location>
        <begin position="222"/>
        <end position="261"/>
    </location>
</feature>
<feature type="compositionally biased region" description="Polar residues" evidence="1">
    <location>
        <begin position="234"/>
        <end position="245"/>
    </location>
</feature>
<proteinExistence type="predicted"/>
<evidence type="ECO:0000313" key="2">
    <source>
        <dbReference type="EMBL" id="KAF2500702.1"/>
    </source>
</evidence>
<reference evidence="2" key="1">
    <citation type="journal article" date="2020" name="Stud. Mycol.">
        <title>101 Dothideomycetes genomes: a test case for predicting lifestyles and emergence of pathogens.</title>
        <authorList>
            <person name="Haridas S."/>
            <person name="Albert R."/>
            <person name="Binder M."/>
            <person name="Bloem J."/>
            <person name="Labutti K."/>
            <person name="Salamov A."/>
            <person name="Andreopoulos B."/>
            <person name="Baker S."/>
            <person name="Barry K."/>
            <person name="Bills G."/>
            <person name="Bluhm B."/>
            <person name="Cannon C."/>
            <person name="Castanera R."/>
            <person name="Culley D."/>
            <person name="Daum C."/>
            <person name="Ezra D."/>
            <person name="Gonzalez J."/>
            <person name="Henrissat B."/>
            <person name="Kuo A."/>
            <person name="Liang C."/>
            <person name="Lipzen A."/>
            <person name="Lutzoni F."/>
            <person name="Magnuson J."/>
            <person name="Mondo S."/>
            <person name="Nolan M."/>
            <person name="Ohm R."/>
            <person name="Pangilinan J."/>
            <person name="Park H.-J."/>
            <person name="Ramirez L."/>
            <person name="Alfaro M."/>
            <person name="Sun H."/>
            <person name="Tritt A."/>
            <person name="Yoshinaga Y."/>
            <person name="Zwiers L.-H."/>
            <person name="Turgeon B."/>
            <person name="Goodwin S."/>
            <person name="Spatafora J."/>
            <person name="Crous P."/>
            <person name="Grigoriev I."/>
        </authorList>
    </citation>
    <scope>NUCLEOTIDE SEQUENCE</scope>
    <source>
        <strain evidence="2">CBS 269.34</strain>
    </source>
</reference>